<dbReference type="InterPro" id="IPR029069">
    <property type="entry name" value="HotDog_dom_sf"/>
</dbReference>
<dbReference type="PANTHER" id="PTHR11941">
    <property type="entry name" value="ENOYL-COA HYDRATASE-RELATED"/>
    <property type="match status" value="1"/>
</dbReference>
<dbReference type="InterPro" id="IPR029045">
    <property type="entry name" value="ClpP/crotonase-like_dom_sf"/>
</dbReference>
<dbReference type="PANTHER" id="PTHR11941:SF54">
    <property type="entry name" value="ENOYL-COA HYDRATASE, MITOCHONDRIAL"/>
    <property type="match status" value="1"/>
</dbReference>
<dbReference type="CDD" id="cd06558">
    <property type="entry name" value="crotonase-like"/>
    <property type="match status" value="1"/>
</dbReference>
<dbReference type="Pfam" id="PF22636">
    <property type="entry name" value="FlK"/>
    <property type="match status" value="1"/>
</dbReference>
<dbReference type="SUPFAM" id="SSF54637">
    <property type="entry name" value="Thioesterase/thiol ester dehydrase-isomerase"/>
    <property type="match status" value="1"/>
</dbReference>
<keyword evidence="2" id="KW-0456">Lyase</keyword>
<keyword evidence="3" id="KW-1185">Reference proteome</keyword>
<dbReference type="KEGG" id="lcre:Pla8534_51520"/>
<accession>A0A518DZN7</accession>
<dbReference type="Proteomes" id="UP000317648">
    <property type="component" value="Chromosome"/>
</dbReference>
<dbReference type="EC" id="4.2.1.17" evidence="2"/>
<dbReference type="EMBL" id="CP036433">
    <property type="protein sequence ID" value="QDU97306.1"/>
    <property type="molecule type" value="Genomic_DNA"/>
</dbReference>
<dbReference type="Pfam" id="PF00378">
    <property type="entry name" value="ECH_1"/>
    <property type="match status" value="1"/>
</dbReference>
<organism evidence="2 3">
    <name type="scientific">Lignipirellula cremea</name>
    <dbReference type="NCBI Taxonomy" id="2528010"/>
    <lineage>
        <taxon>Bacteria</taxon>
        <taxon>Pseudomonadati</taxon>
        <taxon>Planctomycetota</taxon>
        <taxon>Planctomycetia</taxon>
        <taxon>Pirellulales</taxon>
        <taxon>Pirellulaceae</taxon>
        <taxon>Lignipirellula</taxon>
    </lineage>
</organism>
<dbReference type="GO" id="GO:0004300">
    <property type="term" value="F:enoyl-CoA hydratase activity"/>
    <property type="evidence" value="ECO:0007669"/>
    <property type="project" value="UniProtKB-EC"/>
</dbReference>
<evidence type="ECO:0000313" key="2">
    <source>
        <dbReference type="EMBL" id="QDU97306.1"/>
    </source>
</evidence>
<dbReference type="OrthoDB" id="370015at2"/>
<proteinExistence type="predicted"/>
<dbReference type="AlphaFoldDB" id="A0A518DZN7"/>
<dbReference type="Gene3D" id="3.10.129.10">
    <property type="entry name" value="Hotdog Thioesterase"/>
    <property type="match status" value="1"/>
</dbReference>
<evidence type="ECO:0000313" key="3">
    <source>
        <dbReference type="Proteomes" id="UP000317648"/>
    </source>
</evidence>
<sequence>MHAGFKIGDEQTLATRVGAEHAIELRCGAADEPGVYVFSTPAMILLMELAAKALLEPYLEPGEQSVGAEVDVKHLAATPLGGNVRGTARLIRIDGRQFEFEVAAYDEHRQIGVGRHLRAVVEVGRVRRQLEEQQPTAVASPLTAAPTGDALPRFQTLRLEAAGPVLTATLHRPEKLNAVDSLMTTELEQLTGYLAAHPELRLVLLTGAGRAFCAGDDVAEVGRLTLAEAEQLSHRQARLYLSWEQLPQVMIAVVNGPALGGGCVAACACDFRIAAVHAQFGMPEILLGWPPGYGVAQLTALVGKARALQLCLTGQPITASQALEWGLAHRVVPAPQLESEAQKWANQLLQTPPAALRATKRLLHQDEGAQPKIAYLADTAAYIACLAGPEAKEGIAAFQEKRSPRFEG</sequence>
<gene>
    <name evidence="2" type="primary">echA8_2</name>
    <name evidence="2" type="ORF">Pla8534_51520</name>
</gene>
<evidence type="ECO:0000259" key="1">
    <source>
        <dbReference type="Pfam" id="PF22636"/>
    </source>
</evidence>
<dbReference type="RefSeq" id="WP_145056092.1">
    <property type="nucleotide sequence ID" value="NZ_CP036433.1"/>
</dbReference>
<reference evidence="2 3" key="1">
    <citation type="submission" date="2019-02" db="EMBL/GenBank/DDBJ databases">
        <title>Deep-cultivation of Planctomycetes and their phenomic and genomic characterization uncovers novel biology.</title>
        <authorList>
            <person name="Wiegand S."/>
            <person name="Jogler M."/>
            <person name="Boedeker C."/>
            <person name="Pinto D."/>
            <person name="Vollmers J."/>
            <person name="Rivas-Marin E."/>
            <person name="Kohn T."/>
            <person name="Peeters S.H."/>
            <person name="Heuer A."/>
            <person name="Rast P."/>
            <person name="Oberbeckmann S."/>
            <person name="Bunk B."/>
            <person name="Jeske O."/>
            <person name="Meyerdierks A."/>
            <person name="Storesund J.E."/>
            <person name="Kallscheuer N."/>
            <person name="Luecker S."/>
            <person name="Lage O.M."/>
            <person name="Pohl T."/>
            <person name="Merkel B.J."/>
            <person name="Hornburger P."/>
            <person name="Mueller R.-W."/>
            <person name="Bruemmer F."/>
            <person name="Labrenz M."/>
            <person name="Spormann A.M."/>
            <person name="Op den Camp H."/>
            <person name="Overmann J."/>
            <person name="Amann R."/>
            <person name="Jetten M.S.M."/>
            <person name="Mascher T."/>
            <person name="Medema M.H."/>
            <person name="Devos D.P."/>
            <person name="Kaster A.-K."/>
            <person name="Ovreas L."/>
            <person name="Rohde M."/>
            <person name="Galperin M.Y."/>
            <person name="Jogler C."/>
        </authorList>
    </citation>
    <scope>NUCLEOTIDE SEQUENCE [LARGE SCALE GENOMIC DNA]</scope>
    <source>
        <strain evidence="2 3">Pla85_3_4</strain>
    </source>
</reference>
<dbReference type="Gene3D" id="3.90.226.10">
    <property type="entry name" value="2-enoyl-CoA Hydratase, Chain A, domain 1"/>
    <property type="match status" value="1"/>
</dbReference>
<dbReference type="GO" id="GO:0006635">
    <property type="term" value="P:fatty acid beta-oxidation"/>
    <property type="evidence" value="ECO:0007669"/>
    <property type="project" value="TreeGrafter"/>
</dbReference>
<protein>
    <submittedName>
        <fullName evidence="2">Putative enoyl-CoA hydratase echA8</fullName>
        <ecNumber evidence="2">4.2.1.17</ecNumber>
    </submittedName>
</protein>
<dbReference type="InterPro" id="IPR054485">
    <property type="entry name" value="FlK-like_dom"/>
</dbReference>
<dbReference type="SUPFAM" id="SSF52096">
    <property type="entry name" value="ClpP/crotonase"/>
    <property type="match status" value="1"/>
</dbReference>
<name>A0A518DZN7_9BACT</name>
<feature type="domain" description="Fluoroacetyl-CoA-specific thioesterase-like" evidence="1">
    <location>
        <begin position="33"/>
        <end position="122"/>
    </location>
</feature>
<dbReference type="InterPro" id="IPR001753">
    <property type="entry name" value="Enoyl-CoA_hydra/iso"/>
</dbReference>